<evidence type="ECO:0000259" key="4">
    <source>
        <dbReference type="PROSITE" id="PS50949"/>
    </source>
</evidence>
<dbReference type="PRINTS" id="PR00035">
    <property type="entry name" value="HTHGNTR"/>
</dbReference>
<dbReference type="EMBL" id="QOKV01000002">
    <property type="protein sequence ID" value="KAA0687744.1"/>
    <property type="molecule type" value="Genomic_DNA"/>
</dbReference>
<dbReference type="PANTHER" id="PTHR43537">
    <property type="entry name" value="TRANSCRIPTIONAL REGULATOR, GNTR FAMILY"/>
    <property type="match status" value="1"/>
</dbReference>
<dbReference type="PROSITE" id="PS50949">
    <property type="entry name" value="HTH_GNTR"/>
    <property type="match status" value="1"/>
</dbReference>
<keyword evidence="2" id="KW-0238">DNA-binding</keyword>
<dbReference type="Pfam" id="PF00392">
    <property type="entry name" value="GntR"/>
    <property type="match status" value="1"/>
</dbReference>
<organism evidence="5 6">
    <name type="scientific">Azospirillum brasilense</name>
    <dbReference type="NCBI Taxonomy" id="192"/>
    <lineage>
        <taxon>Bacteria</taxon>
        <taxon>Pseudomonadati</taxon>
        <taxon>Pseudomonadota</taxon>
        <taxon>Alphaproteobacteria</taxon>
        <taxon>Rhodospirillales</taxon>
        <taxon>Azospirillaceae</taxon>
        <taxon>Azospirillum</taxon>
    </lineage>
</organism>
<sequence>MPPPELSVQPLDSGATFRNQVYRKLKQAIIQMDIYDHPGDVRLDERQLSGLLGVSRTPIREALTLLEQEGLVRLEPRRGIYIVRKTKTEIIEMIIAWAALESMATRLAAERATEEDIGTLWDIFRSFEEQAPSDNIQEYSDANIEFHKAIIRLSRARILETLTDNLFIHMRAIRKLSIRQDNRAEQSMHEHRDIIRALERRDGELAERLAREHTLGLAAHVERHGDFLDWLRLAEVRGAEGRNADVKAALKDGLPLM</sequence>
<accession>A0A6L3B5V1</accession>
<evidence type="ECO:0000313" key="5">
    <source>
        <dbReference type="EMBL" id="KAA0687744.1"/>
    </source>
</evidence>
<dbReference type="CDD" id="cd07377">
    <property type="entry name" value="WHTH_GntR"/>
    <property type="match status" value="1"/>
</dbReference>
<keyword evidence="1" id="KW-0805">Transcription regulation</keyword>
<dbReference type="InterPro" id="IPR036388">
    <property type="entry name" value="WH-like_DNA-bd_sf"/>
</dbReference>
<reference evidence="5 6" key="1">
    <citation type="submission" date="2018-07" db="EMBL/GenBank/DDBJ databases">
        <title>Genome sequence of Roseomonas fauriae ATCC 49958.</title>
        <authorList>
            <person name="Sant'Anna F.H."/>
            <person name="Baldani J.I."/>
            <person name="Zilli J.E."/>
            <person name="Reis V.M."/>
            <person name="Hartmann A."/>
            <person name="Cruz L."/>
            <person name="de Souza E.M."/>
            <person name="de Oliveira Pedrosa F."/>
            <person name="Passaglia L.M.P."/>
        </authorList>
    </citation>
    <scope>NUCLEOTIDE SEQUENCE [LARGE SCALE GENOMIC DNA]</scope>
    <source>
        <strain evidence="5 6">ATCC 49958</strain>
    </source>
</reference>
<dbReference type="GO" id="GO:0003677">
    <property type="term" value="F:DNA binding"/>
    <property type="evidence" value="ECO:0007669"/>
    <property type="project" value="UniProtKB-KW"/>
</dbReference>
<dbReference type="SUPFAM" id="SSF48008">
    <property type="entry name" value="GntR ligand-binding domain-like"/>
    <property type="match status" value="1"/>
</dbReference>
<dbReference type="SMART" id="SM00345">
    <property type="entry name" value="HTH_GNTR"/>
    <property type="match status" value="1"/>
</dbReference>
<dbReference type="PANTHER" id="PTHR43537:SF49">
    <property type="entry name" value="TRANSCRIPTIONAL REGULATORY PROTEIN"/>
    <property type="match status" value="1"/>
</dbReference>
<evidence type="ECO:0000313" key="6">
    <source>
        <dbReference type="Proteomes" id="UP000476837"/>
    </source>
</evidence>
<proteinExistence type="predicted"/>
<protein>
    <submittedName>
        <fullName evidence="5">GntR family transcriptional regulator</fullName>
    </submittedName>
</protein>
<dbReference type="InterPro" id="IPR000524">
    <property type="entry name" value="Tscrpt_reg_HTH_GntR"/>
</dbReference>
<dbReference type="SUPFAM" id="SSF46785">
    <property type="entry name" value="Winged helix' DNA-binding domain"/>
    <property type="match status" value="1"/>
</dbReference>
<dbReference type="RefSeq" id="WP_149163883.1">
    <property type="nucleotide sequence ID" value="NZ_QOKV01000002.1"/>
</dbReference>
<evidence type="ECO:0000256" key="3">
    <source>
        <dbReference type="ARBA" id="ARBA00023163"/>
    </source>
</evidence>
<name>A0A6L3B5V1_AZOBR</name>
<evidence type="ECO:0000256" key="1">
    <source>
        <dbReference type="ARBA" id="ARBA00023015"/>
    </source>
</evidence>
<dbReference type="Proteomes" id="UP000476837">
    <property type="component" value="Unassembled WGS sequence"/>
</dbReference>
<comment type="caution">
    <text evidence="5">The sequence shown here is derived from an EMBL/GenBank/DDBJ whole genome shotgun (WGS) entry which is preliminary data.</text>
</comment>
<dbReference type="AlphaFoldDB" id="A0A6L3B5V1"/>
<dbReference type="InterPro" id="IPR036390">
    <property type="entry name" value="WH_DNA-bd_sf"/>
</dbReference>
<dbReference type="Pfam" id="PF07729">
    <property type="entry name" value="FCD"/>
    <property type="match status" value="1"/>
</dbReference>
<keyword evidence="3" id="KW-0804">Transcription</keyword>
<dbReference type="InterPro" id="IPR008920">
    <property type="entry name" value="TF_FadR/GntR_C"/>
</dbReference>
<dbReference type="GO" id="GO:0003700">
    <property type="term" value="F:DNA-binding transcription factor activity"/>
    <property type="evidence" value="ECO:0007669"/>
    <property type="project" value="InterPro"/>
</dbReference>
<dbReference type="InterPro" id="IPR011711">
    <property type="entry name" value="GntR_C"/>
</dbReference>
<gene>
    <name evidence="5" type="ORF">DS837_05955</name>
</gene>
<dbReference type="SMART" id="SM00895">
    <property type="entry name" value="FCD"/>
    <property type="match status" value="1"/>
</dbReference>
<dbReference type="Gene3D" id="1.20.120.530">
    <property type="entry name" value="GntR ligand-binding domain-like"/>
    <property type="match status" value="1"/>
</dbReference>
<dbReference type="Gene3D" id="1.10.10.10">
    <property type="entry name" value="Winged helix-like DNA-binding domain superfamily/Winged helix DNA-binding domain"/>
    <property type="match status" value="1"/>
</dbReference>
<evidence type="ECO:0000256" key="2">
    <source>
        <dbReference type="ARBA" id="ARBA00023125"/>
    </source>
</evidence>
<feature type="domain" description="HTH gntR-type" evidence="4">
    <location>
        <begin position="15"/>
        <end position="85"/>
    </location>
</feature>